<dbReference type="InterPro" id="IPR051045">
    <property type="entry name" value="TonB-dependent_transducer"/>
</dbReference>
<evidence type="ECO:0000259" key="11">
    <source>
        <dbReference type="PROSITE" id="PS52015"/>
    </source>
</evidence>
<dbReference type="InterPro" id="IPR037682">
    <property type="entry name" value="TonB_C"/>
</dbReference>
<evidence type="ECO:0000313" key="12">
    <source>
        <dbReference type="EMBL" id="SIN66645.1"/>
    </source>
</evidence>
<dbReference type="SUPFAM" id="SSF74653">
    <property type="entry name" value="TolA/TonB C-terminal domain"/>
    <property type="match status" value="1"/>
</dbReference>
<keyword evidence="4" id="KW-1003">Cell membrane</keyword>
<dbReference type="PROSITE" id="PS52015">
    <property type="entry name" value="TONB_CTD"/>
    <property type="match status" value="1"/>
</dbReference>
<evidence type="ECO:0000256" key="3">
    <source>
        <dbReference type="ARBA" id="ARBA00022448"/>
    </source>
</evidence>
<feature type="compositionally biased region" description="Polar residues" evidence="10">
    <location>
        <begin position="61"/>
        <end position="73"/>
    </location>
</feature>
<protein>
    <submittedName>
        <fullName evidence="12">Protein TonB</fullName>
    </submittedName>
</protein>
<evidence type="ECO:0000256" key="6">
    <source>
        <dbReference type="ARBA" id="ARBA00022692"/>
    </source>
</evidence>
<dbReference type="RefSeq" id="WP_074199438.1">
    <property type="nucleotide sequence ID" value="NZ_FSQZ01000001.1"/>
</dbReference>
<keyword evidence="6" id="KW-0812">Transmembrane</keyword>
<keyword evidence="13" id="KW-1185">Reference proteome</keyword>
<keyword evidence="5" id="KW-0997">Cell inner membrane</keyword>
<evidence type="ECO:0000313" key="13">
    <source>
        <dbReference type="Proteomes" id="UP000185093"/>
    </source>
</evidence>
<proteinExistence type="inferred from homology"/>
<evidence type="ECO:0000256" key="5">
    <source>
        <dbReference type="ARBA" id="ARBA00022519"/>
    </source>
</evidence>
<comment type="similarity">
    <text evidence="2">Belongs to the TonB family.</text>
</comment>
<evidence type="ECO:0000256" key="7">
    <source>
        <dbReference type="ARBA" id="ARBA00022927"/>
    </source>
</evidence>
<dbReference type="EMBL" id="FSQZ01000001">
    <property type="protein sequence ID" value="SIN66645.1"/>
    <property type="molecule type" value="Genomic_DNA"/>
</dbReference>
<organism evidence="12 13">
    <name type="scientific">Acetomicrobium flavidum</name>
    <dbReference type="NCBI Taxonomy" id="49896"/>
    <lineage>
        <taxon>Bacteria</taxon>
        <taxon>Thermotogati</taxon>
        <taxon>Synergistota</taxon>
        <taxon>Synergistia</taxon>
        <taxon>Synergistales</taxon>
        <taxon>Acetomicrobiaceae</taxon>
        <taxon>Acetomicrobium</taxon>
    </lineage>
</organism>
<name>A0ABY1JCS4_9BACT</name>
<dbReference type="Proteomes" id="UP000185093">
    <property type="component" value="Unassembled WGS sequence"/>
</dbReference>
<evidence type="ECO:0000256" key="4">
    <source>
        <dbReference type="ARBA" id="ARBA00022475"/>
    </source>
</evidence>
<evidence type="ECO:0000256" key="8">
    <source>
        <dbReference type="ARBA" id="ARBA00022989"/>
    </source>
</evidence>
<comment type="caution">
    <text evidence="12">The sequence shown here is derived from an EMBL/GenBank/DDBJ whole genome shotgun (WGS) entry which is preliminary data.</text>
</comment>
<evidence type="ECO:0000256" key="10">
    <source>
        <dbReference type="SAM" id="MobiDB-lite"/>
    </source>
</evidence>
<keyword evidence="8" id="KW-1133">Transmembrane helix</keyword>
<dbReference type="NCBIfam" id="TIGR01352">
    <property type="entry name" value="tonB_Cterm"/>
    <property type="match status" value="1"/>
</dbReference>
<evidence type="ECO:0000256" key="2">
    <source>
        <dbReference type="ARBA" id="ARBA00006555"/>
    </source>
</evidence>
<comment type="subcellular location">
    <subcellularLocation>
        <location evidence="1">Cell inner membrane</location>
        <topology evidence="1">Single-pass membrane protein</topology>
        <orientation evidence="1">Periplasmic side</orientation>
    </subcellularLocation>
</comment>
<dbReference type="Gene3D" id="3.30.1150.10">
    <property type="match status" value="1"/>
</dbReference>
<dbReference type="Pfam" id="PF03544">
    <property type="entry name" value="TonB_C"/>
    <property type="match status" value="1"/>
</dbReference>
<keyword evidence="9" id="KW-0472">Membrane</keyword>
<keyword evidence="3" id="KW-0813">Transport</keyword>
<dbReference type="PANTHER" id="PTHR33446:SF2">
    <property type="entry name" value="PROTEIN TONB"/>
    <property type="match status" value="1"/>
</dbReference>
<evidence type="ECO:0000256" key="1">
    <source>
        <dbReference type="ARBA" id="ARBA00004383"/>
    </source>
</evidence>
<keyword evidence="7" id="KW-0653">Protein transport</keyword>
<feature type="region of interest" description="Disordered" evidence="10">
    <location>
        <begin position="61"/>
        <end position="167"/>
    </location>
</feature>
<accession>A0ABY1JCS4</accession>
<feature type="domain" description="TonB C-terminal" evidence="11">
    <location>
        <begin position="170"/>
        <end position="255"/>
    </location>
</feature>
<feature type="compositionally biased region" description="Basic and acidic residues" evidence="10">
    <location>
        <begin position="80"/>
        <end position="117"/>
    </location>
</feature>
<reference evidence="12 13" key="1">
    <citation type="submission" date="2016-11" db="EMBL/GenBank/DDBJ databases">
        <authorList>
            <person name="Varghese N."/>
            <person name="Submissions S."/>
        </authorList>
    </citation>
    <scope>NUCLEOTIDE SEQUENCE [LARGE SCALE GENOMIC DNA]</scope>
    <source>
        <strain evidence="12 13">DSM 20664</strain>
    </source>
</reference>
<dbReference type="PANTHER" id="PTHR33446">
    <property type="entry name" value="PROTEIN TONB-RELATED"/>
    <property type="match status" value="1"/>
</dbReference>
<sequence>MSDNVRRWALPILLSLIIHCAAVLAINVPPKLQVRSSTPAKTINVKLVSIETNAAKGKVIATNTLPSRKTNNPPAVATDKAPKAAINKEKRIDKPKPPVKTDDKKIPSETHVTDQNKGDQIALGNADSDLKDRGQNLSASAEYEEGKGGPSDALNFANEGSLEQEEKVPPIASDLDIVRGAKPVYPLASRRRGEEGTVLIYVRLSHDGAVVEAKVYKSSGYEQLDESALKAVKRWVFKTSKESELLVPVIFKLNP</sequence>
<evidence type="ECO:0000256" key="9">
    <source>
        <dbReference type="ARBA" id="ARBA00023136"/>
    </source>
</evidence>
<dbReference type="InterPro" id="IPR006260">
    <property type="entry name" value="TonB/TolA_C"/>
</dbReference>
<gene>
    <name evidence="12" type="ORF">SAMN05444368_0943</name>
</gene>